<dbReference type="AlphaFoldDB" id="A0A7W6A0H3"/>
<dbReference type="InterPro" id="IPR002925">
    <property type="entry name" value="Dienelactn_hydro"/>
</dbReference>
<reference evidence="2 3" key="1">
    <citation type="submission" date="2020-08" db="EMBL/GenBank/DDBJ databases">
        <title>Genomic Encyclopedia of Type Strains, Phase IV (KMG-IV): sequencing the most valuable type-strain genomes for metagenomic binning, comparative biology and taxonomic classification.</title>
        <authorList>
            <person name="Goeker M."/>
        </authorList>
    </citation>
    <scope>NUCLEOTIDE SEQUENCE [LARGE SCALE GENOMIC DNA]</scope>
    <source>
        <strain evidence="2 3">DSM 14552</strain>
    </source>
</reference>
<dbReference type="InterPro" id="IPR051049">
    <property type="entry name" value="Dienelactone_hydrolase-like"/>
</dbReference>
<evidence type="ECO:0000259" key="1">
    <source>
        <dbReference type="Pfam" id="PF01738"/>
    </source>
</evidence>
<evidence type="ECO:0000313" key="3">
    <source>
        <dbReference type="Proteomes" id="UP000562395"/>
    </source>
</evidence>
<keyword evidence="3" id="KW-1185">Reference proteome</keyword>
<dbReference type="EMBL" id="JACICY010000007">
    <property type="protein sequence ID" value="MBB3861712.1"/>
    <property type="molecule type" value="Genomic_DNA"/>
</dbReference>
<evidence type="ECO:0000313" key="2">
    <source>
        <dbReference type="EMBL" id="MBB3861712.1"/>
    </source>
</evidence>
<dbReference type="RefSeq" id="WP_183614213.1">
    <property type="nucleotide sequence ID" value="NZ_JACICY010000007.1"/>
</dbReference>
<dbReference type="InterPro" id="IPR006311">
    <property type="entry name" value="TAT_signal"/>
</dbReference>
<dbReference type="Pfam" id="PF01738">
    <property type="entry name" value="DLH"/>
    <property type="match status" value="1"/>
</dbReference>
<dbReference type="Proteomes" id="UP000562395">
    <property type="component" value="Unassembled WGS sequence"/>
</dbReference>
<comment type="caution">
    <text evidence="2">The sequence shown here is derived from an EMBL/GenBank/DDBJ whole genome shotgun (WGS) entry which is preliminary data.</text>
</comment>
<keyword evidence="2" id="KW-0378">Hydrolase</keyword>
<protein>
    <submittedName>
        <fullName evidence="2">Carboxymethylenebutenolidase</fullName>
        <ecNumber evidence="2">3.1.1.45</ecNumber>
    </submittedName>
</protein>
<sequence length="293" mass="31150">MCDEITEAENAALMRDAGFNRREFASMGAGVAALAALPGCSMARESSAATASRTVTIDTPDGKADAFFVYPTKGKHPAVIMWPDIAGLRDAYMTMGTRLAAAGYAVLVVNQYYRSSPAPILNSLMEWRAPEGAAKLKPMIAAITPKGTTSDAGAFVGWLDTQKEVDTKKKIGTCGYCMGGPFTVRTAFANPARVGAAASFHGGGLVGTDTDSPNRLLAETQAAYLFAIAKNDDERAPDEKNVLRAAAKAAGRPAEIEVYPAQHGWCTLDAPIYDRAQAEKAWSRMLALFKTNL</sequence>
<organism evidence="2 3">
    <name type="scientific">Novosphingobium hassiacum</name>
    <dbReference type="NCBI Taxonomy" id="173676"/>
    <lineage>
        <taxon>Bacteria</taxon>
        <taxon>Pseudomonadati</taxon>
        <taxon>Pseudomonadota</taxon>
        <taxon>Alphaproteobacteria</taxon>
        <taxon>Sphingomonadales</taxon>
        <taxon>Sphingomonadaceae</taxon>
        <taxon>Novosphingobium</taxon>
    </lineage>
</organism>
<dbReference type="PROSITE" id="PS51318">
    <property type="entry name" value="TAT"/>
    <property type="match status" value="1"/>
</dbReference>
<name>A0A7W6A0H3_9SPHN</name>
<accession>A0A7W6A0H3</accession>
<dbReference type="EC" id="3.1.1.45" evidence="2"/>
<proteinExistence type="predicted"/>
<dbReference type="Gene3D" id="3.40.50.1820">
    <property type="entry name" value="alpha/beta hydrolase"/>
    <property type="match status" value="1"/>
</dbReference>
<dbReference type="GO" id="GO:0008806">
    <property type="term" value="F:carboxymethylenebutenolidase activity"/>
    <property type="evidence" value="ECO:0007669"/>
    <property type="project" value="UniProtKB-EC"/>
</dbReference>
<feature type="domain" description="Dienelactone hydrolase" evidence="1">
    <location>
        <begin position="65"/>
        <end position="291"/>
    </location>
</feature>
<dbReference type="PANTHER" id="PTHR46623">
    <property type="entry name" value="CARBOXYMETHYLENEBUTENOLIDASE-RELATED"/>
    <property type="match status" value="1"/>
</dbReference>
<gene>
    <name evidence="2" type="ORF">GGQ88_003000</name>
</gene>
<dbReference type="PANTHER" id="PTHR46623:SF10">
    <property type="entry name" value="CARBOXYMETHYLENEBUTENOLIDASE HOMOLOG"/>
    <property type="match status" value="1"/>
</dbReference>
<dbReference type="SUPFAM" id="SSF53474">
    <property type="entry name" value="alpha/beta-Hydrolases"/>
    <property type="match status" value="1"/>
</dbReference>
<dbReference type="InterPro" id="IPR029058">
    <property type="entry name" value="AB_hydrolase_fold"/>
</dbReference>